<evidence type="ECO:0000256" key="1">
    <source>
        <dbReference type="ARBA" id="ARBA00004496"/>
    </source>
</evidence>
<dbReference type="GO" id="GO:0008270">
    <property type="term" value="F:zinc ion binding"/>
    <property type="evidence" value="ECO:0007669"/>
    <property type="project" value="UniProtKB-KW"/>
</dbReference>
<dbReference type="InterPro" id="IPR038129">
    <property type="entry name" value="Nanos_sf"/>
</dbReference>
<dbReference type="OrthoDB" id="5870823at2759"/>
<feature type="region of interest" description="Disordered" evidence="9">
    <location>
        <begin position="1"/>
        <end position="102"/>
    </location>
</feature>
<evidence type="ECO:0000313" key="11">
    <source>
        <dbReference type="EMBL" id="VDM66673.1"/>
    </source>
</evidence>
<evidence type="ECO:0000256" key="2">
    <source>
        <dbReference type="ARBA" id="ARBA00022490"/>
    </source>
</evidence>
<feature type="compositionally biased region" description="Basic and acidic residues" evidence="9">
    <location>
        <begin position="50"/>
        <end position="73"/>
    </location>
</feature>
<evidence type="ECO:0000313" key="12">
    <source>
        <dbReference type="Proteomes" id="UP000270094"/>
    </source>
</evidence>
<dbReference type="InterPro" id="IPR024161">
    <property type="entry name" value="Znf_nanos-typ"/>
</dbReference>
<reference evidence="11 12" key="1">
    <citation type="submission" date="2018-11" db="EMBL/GenBank/DDBJ databases">
        <authorList>
            <consortium name="Pathogen Informatics"/>
        </authorList>
    </citation>
    <scope>NUCLEOTIDE SEQUENCE [LARGE SCALE GENOMIC DNA]</scope>
</reference>
<feature type="compositionally biased region" description="Basic and acidic residues" evidence="9">
    <location>
        <begin position="84"/>
        <end position="97"/>
    </location>
</feature>
<dbReference type="Pfam" id="PF05741">
    <property type="entry name" value="zf-nanos"/>
    <property type="match status" value="1"/>
</dbReference>
<keyword evidence="7 8" id="KW-0694">RNA-binding</keyword>
<evidence type="ECO:0000256" key="5">
    <source>
        <dbReference type="ARBA" id="ARBA00022833"/>
    </source>
</evidence>
<keyword evidence="6 8" id="KW-0810">Translation regulation</keyword>
<dbReference type="GO" id="GO:0005737">
    <property type="term" value="C:cytoplasm"/>
    <property type="evidence" value="ECO:0007669"/>
    <property type="project" value="UniProtKB-SubCell"/>
</dbReference>
<protein>
    <recommendedName>
        <fullName evidence="10">Nanos-type domain-containing protein</fullName>
    </recommendedName>
</protein>
<keyword evidence="5" id="KW-0862">Zinc</keyword>
<feature type="domain" description="Nanos-type" evidence="10">
    <location>
        <begin position="177"/>
        <end position="231"/>
    </location>
</feature>
<keyword evidence="4 8" id="KW-0863">Zinc-finger</keyword>
<dbReference type="PANTHER" id="PTHR12887">
    <property type="entry name" value="NANOS PROTEIN"/>
    <property type="match status" value="1"/>
</dbReference>
<sequence>MTYSRQSSVIESVKDEPKGSDMVSSVSAEVEDLTIKAEEGSSAEAEGEEQQERLKKEEKAEDKREEEEQKSQEEQQGPIPNVDSRSEKKAEEPKPTKELLPLAVGKCDPEKRAAVPIVAVAPTVSVKSDVVQQKEKELNEEDVPEKPSMDYRILEPNQQVSVQSLPTADATSPIKLDCTFCRSLGKPEEVCTSHIIRAADGKVTCPELRKRTCSLCGATGDNSHSAVFCPLKTQQPIGEPVSDAPRIAHTAPQRQNPGYNKPMVFERRGEGVGYRGGYRNPGHRGGYHQAWSRRRTLPIRKSSLQLKHNSSGAILLQKRTGTTDVHDDAIRSRVPYY</sequence>
<dbReference type="AlphaFoldDB" id="A0A3P7IFN4"/>
<feature type="compositionally biased region" description="Polar residues" evidence="9">
    <location>
        <begin position="1"/>
        <end position="10"/>
    </location>
</feature>
<name>A0A3P7IFN4_STRVU</name>
<evidence type="ECO:0000256" key="6">
    <source>
        <dbReference type="ARBA" id="ARBA00022845"/>
    </source>
</evidence>
<evidence type="ECO:0000256" key="4">
    <source>
        <dbReference type="ARBA" id="ARBA00022771"/>
    </source>
</evidence>
<dbReference type="Proteomes" id="UP000270094">
    <property type="component" value="Unassembled WGS sequence"/>
</dbReference>
<accession>A0A3P7IFN4</accession>
<keyword evidence="12" id="KW-1185">Reference proteome</keyword>
<gene>
    <name evidence="11" type="ORF">SVUK_LOCUS1671</name>
</gene>
<proteinExistence type="inferred from homology"/>
<evidence type="ECO:0000259" key="10">
    <source>
        <dbReference type="PROSITE" id="PS51522"/>
    </source>
</evidence>
<keyword evidence="2" id="KW-0963">Cytoplasm</keyword>
<evidence type="ECO:0000256" key="3">
    <source>
        <dbReference type="ARBA" id="ARBA00022723"/>
    </source>
</evidence>
<evidence type="ECO:0000256" key="9">
    <source>
        <dbReference type="SAM" id="MobiDB-lite"/>
    </source>
</evidence>
<keyword evidence="3" id="KW-0479">Metal-binding</keyword>
<evidence type="ECO:0000256" key="7">
    <source>
        <dbReference type="ARBA" id="ARBA00022884"/>
    </source>
</evidence>
<dbReference type="EMBL" id="UYYB01003422">
    <property type="protein sequence ID" value="VDM66673.1"/>
    <property type="molecule type" value="Genomic_DNA"/>
</dbReference>
<dbReference type="PROSITE" id="PS51522">
    <property type="entry name" value="ZF_NANOS"/>
    <property type="match status" value="1"/>
</dbReference>
<comment type="similarity">
    <text evidence="8">Belongs to the nanos family.</text>
</comment>
<dbReference type="GO" id="GO:0003723">
    <property type="term" value="F:RNA binding"/>
    <property type="evidence" value="ECO:0007669"/>
    <property type="project" value="UniProtKB-UniRule"/>
</dbReference>
<dbReference type="InterPro" id="IPR008705">
    <property type="entry name" value="Nanos/Xcar2"/>
</dbReference>
<dbReference type="Gene3D" id="4.10.60.30">
    <property type="entry name" value="Nanos, RNA-binding domain"/>
    <property type="match status" value="1"/>
</dbReference>
<organism evidence="11 12">
    <name type="scientific">Strongylus vulgaris</name>
    <name type="common">Blood worm</name>
    <dbReference type="NCBI Taxonomy" id="40348"/>
    <lineage>
        <taxon>Eukaryota</taxon>
        <taxon>Metazoa</taxon>
        <taxon>Ecdysozoa</taxon>
        <taxon>Nematoda</taxon>
        <taxon>Chromadorea</taxon>
        <taxon>Rhabditida</taxon>
        <taxon>Rhabditina</taxon>
        <taxon>Rhabditomorpha</taxon>
        <taxon>Strongyloidea</taxon>
        <taxon>Strongylidae</taxon>
        <taxon>Strongylus</taxon>
    </lineage>
</organism>
<dbReference type="GO" id="GO:0006417">
    <property type="term" value="P:regulation of translation"/>
    <property type="evidence" value="ECO:0007669"/>
    <property type="project" value="UniProtKB-UniRule"/>
</dbReference>
<evidence type="ECO:0000256" key="8">
    <source>
        <dbReference type="PROSITE-ProRule" id="PRU00855"/>
    </source>
</evidence>
<comment type="subcellular location">
    <subcellularLocation>
        <location evidence="1">Cytoplasm</location>
    </subcellularLocation>
</comment>